<evidence type="ECO:0000259" key="2">
    <source>
        <dbReference type="Pfam" id="PF14378"/>
    </source>
</evidence>
<dbReference type="Pfam" id="PF14378">
    <property type="entry name" value="PAP2_3"/>
    <property type="match status" value="1"/>
</dbReference>
<keyword evidence="1" id="KW-0472">Membrane</keyword>
<keyword evidence="4" id="KW-1185">Reference proteome</keyword>
<sequence>MGSIRRLVCLSLSLTALIAAASFVWLPHSKVYIDPSNAWLVTKAFCVVAGLYGVVGLVARRVRGDETGPARLIGRLAGMALTLLNLCAITIPFGCAFGVFICLASANGRPLIDGDLAAIDLALGFDWPSFLALTNRNPTISAILVATYHSAGYQMLALALVHASMGRLDRLLEFSVACAVCLTITGTIVALFPAEGAYAYFKPTAETFSNFTTDAGMWHYPTLLKLRSGEPFAIVLSEAQPLVTFPSFHSSIGVLVAYSVRWWRFVFWPVVLLEAVMIVSTIPEGGHHLIDLIAGIVVAAVSIFVVRSVLATRSAPAVPMTSRPLSNS</sequence>
<reference evidence="4" key="1">
    <citation type="submission" date="2017-01" db="EMBL/GenBank/DDBJ databases">
        <authorList>
            <person name="Brunel B."/>
        </authorList>
    </citation>
    <scope>NUCLEOTIDE SEQUENCE [LARGE SCALE GENOMIC DNA]</scope>
</reference>
<accession>A0A1R3V2F6</accession>
<evidence type="ECO:0000256" key="1">
    <source>
        <dbReference type="SAM" id="Phobius"/>
    </source>
</evidence>
<gene>
    <name evidence="3" type="ORF">BQ8794_140212</name>
</gene>
<feature type="transmembrane region" description="Helical" evidence="1">
    <location>
        <begin position="289"/>
        <end position="310"/>
    </location>
</feature>
<dbReference type="AlphaFoldDB" id="A0A1R3V2F6"/>
<feature type="transmembrane region" description="Helical" evidence="1">
    <location>
        <begin position="174"/>
        <end position="194"/>
    </location>
</feature>
<dbReference type="Proteomes" id="UP000188388">
    <property type="component" value="Unassembled WGS sequence"/>
</dbReference>
<dbReference type="EMBL" id="FTPD01000006">
    <property type="protein sequence ID" value="SIT54067.1"/>
    <property type="molecule type" value="Genomic_DNA"/>
</dbReference>
<keyword evidence="1" id="KW-0812">Transmembrane</keyword>
<name>A0A1R3V2F6_9HYPH</name>
<feature type="transmembrane region" description="Helical" evidence="1">
    <location>
        <begin position="80"/>
        <end position="106"/>
    </location>
</feature>
<evidence type="ECO:0000313" key="4">
    <source>
        <dbReference type="Proteomes" id="UP000188388"/>
    </source>
</evidence>
<keyword evidence="1" id="KW-1133">Transmembrane helix</keyword>
<protein>
    <recommendedName>
        <fullName evidence="2">Inositolphosphotransferase Aur1/Ipt1 domain-containing protein</fullName>
    </recommendedName>
</protein>
<feature type="transmembrane region" description="Helical" evidence="1">
    <location>
        <begin position="140"/>
        <end position="162"/>
    </location>
</feature>
<feature type="transmembrane region" description="Helical" evidence="1">
    <location>
        <begin position="38"/>
        <end position="59"/>
    </location>
</feature>
<feature type="transmembrane region" description="Helical" evidence="1">
    <location>
        <begin position="265"/>
        <end position="283"/>
    </location>
</feature>
<feature type="domain" description="Inositolphosphotransferase Aur1/Ipt1" evidence="2">
    <location>
        <begin position="115"/>
        <end position="304"/>
    </location>
</feature>
<dbReference type="InterPro" id="IPR026841">
    <property type="entry name" value="Aur1/Ipt1"/>
</dbReference>
<dbReference type="GO" id="GO:0016020">
    <property type="term" value="C:membrane"/>
    <property type="evidence" value="ECO:0007669"/>
    <property type="project" value="UniProtKB-SubCell"/>
</dbReference>
<evidence type="ECO:0000313" key="3">
    <source>
        <dbReference type="EMBL" id="SIT54067.1"/>
    </source>
</evidence>
<organism evidence="3 4">
    <name type="scientific">Mesorhizobium prunaredense</name>
    <dbReference type="NCBI Taxonomy" id="1631249"/>
    <lineage>
        <taxon>Bacteria</taxon>
        <taxon>Pseudomonadati</taxon>
        <taxon>Pseudomonadota</taxon>
        <taxon>Alphaproteobacteria</taxon>
        <taxon>Hyphomicrobiales</taxon>
        <taxon>Phyllobacteriaceae</taxon>
        <taxon>Mesorhizobium</taxon>
    </lineage>
</organism>
<proteinExistence type="predicted"/>
<dbReference type="STRING" id="1631249.BQ8794_140212"/>